<dbReference type="InterPro" id="IPR017923">
    <property type="entry name" value="TFIIS_N"/>
</dbReference>
<dbReference type="AlphaFoldDB" id="A0A2U1KRC9"/>
<evidence type="ECO:0000313" key="6">
    <source>
        <dbReference type="EMBL" id="PWA39308.1"/>
    </source>
</evidence>
<evidence type="ECO:0000259" key="5">
    <source>
        <dbReference type="PROSITE" id="PS51319"/>
    </source>
</evidence>
<dbReference type="PROSITE" id="PS51319">
    <property type="entry name" value="TFIIS_N"/>
    <property type="match status" value="1"/>
</dbReference>
<dbReference type="CDD" id="cd02440">
    <property type="entry name" value="AdoMet_MTases"/>
    <property type="match status" value="1"/>
</dbReference>
<dbReference type="Gene3D" id="1.20.930.10">
    <property type="entry name" value="Conserved domain common to transcription factors TFIIS, elongin A, CRSP70"/>
    <property type="match status" value="1"/>
</dbReference>
<dbReference type="Proteomes" id="UP000245207">
    <property type="component" value="Unassembled WGS sequence"/>
</dbReference>
<dbReference type="Gene3D" id="3.40.50.150">
    <property type="entry name" value="Vaccinia Virus protein VP39"/>
    <property type="match status" value="1"/>
</dbReference>
<name>A0A2U1KRC9_ARTAN</name>
<dbReference type="CDD" id="cd00183">
    <property type="entry name" value="TFIIS_I"/>
    <property type="match status" value="1"/>
</dbReference>
<evidence type="ECO:0000256" key="2">
    <source>
        <dbReference type="ARBA" id="ARBA00023242"/>
    </source>
</evidence>
<accession>A0A2U1KRC9</accession>
<dbReference type="SUPFAM" id="SSF53335">
    <property type="entry name" value="S-adenosyl-L-methionine-dependent methyltransferases"/>
    <property type="match status" value="1"/>
</dbReference>
<evidence type="ECO:0000256" key="4">
    <source>
        <dbReference type="SAM" id="MobiDB-lite"/>
    </source>
</evidence>
<dbReference type="GO" id="GO:0032259">
    <property type="term" value="P:methylation"/>
    <property type="evidence" value="ECO:0007669"/>
    <property type="project" value="UniProtKB-KW"/>
</dbReference>
<evidence type="ECO:0000256" key="3">
    <source>
        <dbReference type="PROSITE-ProRule" id="PRU00649"/>
    </source>
</evidence>
<feature type="compositionally biased region" description="Basic and acidic residues" evidence="4">
    <location>
        <begin position="209"/>
        <end position="218"/>
    </location>
</feature>
<feature type="domain" description="TFIIS N-terminal" evidence="5">
    <location>
        <begin position="86"/>
        <end position="163"/>
    </location>
</feature>
<feature type="region of interest" description="Disordered" evidence="4">
    <location>
        <begin position="201"/>
        <end position="230"/>
    </location>
</feature>
<comment type="subcellular location">
    <subcellularLocation>
        <location evidence="1 3">Nucleus</location>
    </subcellularLocation>
</comment>
<dbReference type="GO" id="GO:0005634">
    <property type="term" value="C:nucleus"/>
    <property type="evidence" value="ECO:0007669"/>
    <property type="project" value="UniProtKB-SubCell"/>
</dbReference>
<protein>
    <submittedName>
        <fullName evidence="6">Methyltransferase-like protein 6</fullName>
    </submittedName>
</protein>
<dbReference type="SMART" id="SM00509">
    <property type="entry name" value="TFS2N"/>
    <property type="match status" value="1"/>
</dbReference>
<dbReference type="EMBL" id="PKPP01014755">
    <property type="protein sequence ID" value="PWA39308.1"/>
    <property type="molecule type" value="Genomic_DNA"/>
</dbReference>
<dbReference type="InterPro" id="IPR029063">
    <property type="entry name" value="SAM-dependent_MTases_sf"/>
</dbReference>
<evidence type="ECO:0000256" key="1">
    <source>
        <dbReference type="ARBA" id="ARBA00004123"/>
    </source>
</evidence>
<dbReference type="PANTHER" id="PTHR46554:SF9">
    <property type="entry name" value="TRANSCRIPTION FACTOR IIS-RELATED"/>
    <property type="match status" value="1"/>
</dbReference>
<keyword evidence="2 3" id="KW-0539">Nucleus</keyword>
<dbReference type="Pfam" id="PF13649">
    <property type="entry name" value="Methyltransf_25"/>
    <property type="match status" value="1"/>
</dbReference>
<reference evidence="6 7" key="1">
    <citation type="journal article" date="2018" name="Mol. Plant">
        <title>The genome of Artemisia annua provides insight into the evolution of Asteraceae family and artemisinin biosynthesis.</title>
        <authorList>
            <person name="Shen Q."/>
            <person name="Zhang L."/>
            <person name="Liao Z."/>
            <person name="Wang S."/>
            <person name="Yan T."/>
            <person name="Shi P."/>
            <person name="Liu M."/>
            <person name="Fu X."/>
            <person name="Pan Q."/>
            <person name="Wang Y."/>
            <person name="Lv Z."/>
            <person name="Lu X."/>
            <person name="Zhang F."/>
            <person name="Jiang W."/>
            <person name="Ma Y."/>
            <person name="Chen M."/>
            <person name="Hao X."/>
            <person name="Li L."/>
            <person name="Tang Y."/>
            <person name="Lv G."/>
            <person name="Zhou Y."/>
            <person name="Sun X."/>
            <person name="Brodelius P.E."/>
            <person name="Rose J.K.C."/>
            <person name="Tang K."/>
        </authorList>
    </citation>
    <scope>NUCLEOTIDE SEQUENCE [LARGE SCALE GENOMIC DNA]</scope>
    <source>
        <strain evidence="7">cv. Huhao1</strain>
        <tissue evidence="6">Leaf</tissue>
    </source>
</reference>
<proteinExistence type="predicted"/>
<gene>
    <name evidence="6" type="ORF">CTI12_AA573130</name>
</gene>
<dbReference type="Pfam" id="PF08711">
    <property type="entry name" value="Med26"/>
    <property type="match status" value="1"/>
</dbReference>
<dbReference type="InterPro" id="IPR035441">
    <property type="entry name" value="TFIIS/LEDGF_dom_sf"/>
</dbReference>
<evidence type="ECO:0000313" key="7">
    <source>
        <dbReference type="Proteomes" id="UP000245207"/>
    </source>
</evidence>
<dbReference type="InterPro" id="IPR003617">
    <property type="entry name" value="TFIIS/CRSP70_N_sub"/>
</dbReference>
<dbReference type="OrthoDB" id="417697at2759"/>
<feature type="region of interest" description="Disordered" evidence="4">
    <location>
        <begin position="168"/>
        <end position="188"/>
    </location>
</feature>
<keyword evidence="6" id="KW-0489">Methyltransferase</keyword>
<keyword evidence="6" id="KW-0808">Transferase</keyword>
<dbReference type="GO" id="GO:0008168">
    <property type="term" value="F:methyltransferase activity"/>
    <property type="evidence" value="ECO:0007669"/>
    <property type="project" value="UniProtKB-KW"/>
</dbReference>
<keyword evidence="7" id="KW-1185">Reference proteome</keyword>
<dbReference type="STRING" id="35608.A0A2U1KRC9"/>
<comment type="caution">
    <text evidence="6">The sequence shown here is derived from an EMBL/GenBank/DDBJ whole genome shotgun (WGS) entry which is preliminary data.</text>
</comment>
<sequence>MGSMEDSKSNVWRNYLLNKNANIFDIIKMSIMLAAYDHPHEFRARRDKILETLYSCELINCSGCDKCSKPNMINESPGNDETKMIDEVLRIKEILEKSGHESGSEPRMCVSLKKLQRMMLSVKTLEATGIGKTVKALQKHASKDVSQIARTLVKKWKTLVDEWLSKQSNAAKPTSDEQKSELTDSEGAGCIEDKNELKKKKLHQGKSVKNMEKKRELTDSDGGSCTTEEKYEATKRKLHEGYSENIKKKRKVQVMDVQEVTKQGLAGCGTGNTIFPLAKKFQLFVHACDFSHHAITLVKSHTNFCDDQMNVCVCDTAEYNFCDHIMPASVDIVTLVFTPSVVSPEKMPIVLQNIGRIFKPNGYILLRDYAIGDYAQAMLMNKNRVINENFYFCGDGICSFYFSKDLLSELFVTAGFTVVDVNTYNREIKNRAKNITMQRYSSTHEIDNFYRKLESSGKRCSG</sequence>
<dbReference type="SUPFAM" id="SSF47676">
    <property type="entry name" value="Conserved domain common to transcription factors TFIIS, elongin A, CRSP70"/>
    <property type="match status" value="1"/>
</dbReference>
<dbReference type="InterPro" id="IPR041698">
    <property type="entry name" value="Methyltransf_25"/>
</dbReference>
<dbReference type="PANTHER" id="PTHR46554">
    <property type="entry name" value="MEDIATOR OF RNA POLYMERASE II TRANSCRIPTION SUBUNIT 26A-RELATED"/>
    <property type="match status" value="1"/>
</dbReference>
<organism evidence="6 7">
    <name type="scientific">Artemisia annua</name>
    <name type="common">Sweet wormwood</name>
    <dbReference type="NCBI Taxonomy" id="35608"/>
    <lineage>
        <taxon>Eukaryota</taxon>
        <taxon>Viridiplantae</taxon>
        <taxon>Streptophyta</taxon>
        <taxon>Embryophyta</taxon>
        <taxon>Tracheophyta</taxon>
        <taxon>Spermatophyta</taxon>
        <taxon>Magnoliopsida</taxon>
        <taxon>eudicotyledons</taxon>
        <taxon>Gunneridae</taxon>
        <taxon>Pentapetalae</taxon>
        <taxon>asterids</taxon>
        <taxon>campanulids</taxon>
        <taxon>Asterales</taxon>
        <taxon>Asteraceae</taxon>
        <taxon>Asteroideae</taxon>
        <taxon>Anthemideae</taxon>
        <taxon>Artemisiinae</taxon>
        <taxon>Artemisia</taxon>
    </lineage>
</organism>